<dbReference type="InterPro" id="IPR009057">
    <property type="entry name" value="Homeodomain-like_sf"/>
</dbReference>
<dbReference type="GO" id="GO:0006355">
    <property type="term" value="P:regulation of DNA-templated transcription"/>
    <property type="evidence" value="ECO:0007669"/>
    <property type="project" value="InterPro"/>
</dbReference>
<dbReference type="InterPro" id="IPR025944">
    <property type="entry name" value="Sigma_54_int_dom_CS"/>
</dbReference>
<protein>
    <submittedName>
        <fullName evidence="6">Anaerobic nitric oxide reductase transcription regulator</fullName>
    </submittedName>
</protein>
<dbReference type="InterPro" id="IPR002197">
    <property type="entry name" value="HTH_Fis"/>
</dbReference>
<dbReference type="EMBL" id="AOKF01000109">
    <property type="protein sequence ID" value="EPN69812.1"/>
    <property type="molecule type" value="Genomic_DNA"/>
</dbReference>
<feature type="domain" description="Sigma-54 factor interaction" evidence="5">
    <location>
        <begin position="1"/>
        <end position="116"/>
    </location>
</feature>
<dbReference type="GO" id="GO:0043565">
    <property type="term" value="F:sequence-specific DNA binding"/>
    <property type="evidence" value="ECO:0007669"/>
    <property type="project" value="InterPro"/>
</dbReference>
<dbReference type="PROSITE" id="PS50045">
    <property type="entry name" value="SIGMA54_INTERACT_4"/>
    <property type="match status" value="1"/>
</dbReference>
<dbReference type="Pfam" id="PF25601">
    <property type="entry name" value="AAA_lid_14"/>
    <property type="match status" value="1"/>
</dbReference>
<dbReference type="SUPFAM" id="SSF52540">
    <property type="entry name" value="P-loop containing nucleoside triphosphate hydrolases"/>
    <property type="match status" value="1"/>
</dbReference>
<dbReference type="Pfam" id="PF02954">
    <property type="entry name" value="HTH_8"/>
    <property type="match status" value="1"/>
</dbReference>
<dbReference type="Proteomes" id="UP000018849">
    <property type="component" value="Unassembled WGS sequence"/>
</dbReference>
<comment type="caution">
    <text evidence="6">The sequence shown here is derived from an EMBL/GenBank/DDBJ whole genome shotgun (WGS) entry which is preliminary data.</text>
</comment>
<dbReference type="GO" id="GO:0005524">
    <property type="term" value="F:ATP binding"/>
    <property type="evidence" value="ECO:0007669"/>
    <property type="project" value="UniProtKB-KW"/>
</dbReference>
<evidence type="ECO:0000313" key="6">
    <source>
        <dbReference type="EMBL" id="EPN69812.1"/>
    </source>
</evidence>
<name>A0A656K523_PSESF</name>
<keyword evidence="1" id="KW-0547">Nucleotide-binding</keyword>
<organism evidence="6 7">
    <name type="scientific">Pseudomonas syringae pv. actinidiae ICMP 19096</name>
    <dbReference type="NCBI Taxonomy" id="1194405"/>
    <lineage>
        <taxon>Bacteria</taxon>
        <taxon>Pseudomonadati</taxon>
        <taxon>Pseudomonadota</taxon>
        <taxon>Gammaproteobacteria</taxon>
        <taxon>Pseudomonadales</taxon>
        <taxon>Pseudomonadaceae</taxon>
        <taxon>Pseudomonas</taxon>
        <taxon>Pseudomonas syringae</taxon>
    </lineage>
</organism>
<dbReference type="Gene3D" id="3.40.50.300">
    <property type="entry name" value="P-loop containing nucleotide triphosphate hydrolases"/>
    <property type="match status" value="1"/>
</dbReference>
<sequence>RVLQGGQLQRVGSDKPHVVDIRLIAATNRDLAEEVRTGRFRADLYHRLSVYPLRVPSLRERRDDIMLLAGAFAEENRWRVGVPSLRFSDSARQALVGYSWPGNIRELEHLMARAALKAKKRAASLKRQSVLSLELHDLDLLESPSERVAEESGALLSLQPLVKDFRSSVDNYKKAILEEALRRSEGNVSAAARSLNLDRANLTRLAERLGVDTVREK</sequence>
<dbReference type="InterPro" id="IPR002078">
    <property type="entry name" value="Sigma_54_int"/>
</dbReference>
<evidence type="ECO:0000256" key="1">
    <source>
        <dbReference type="ARBA" id="ARBA00022741"/>
    </source>
</evidence>
<dbReference type="InterPro" id="IPR058031">
    <property type="entry name" value="AAA_lid_NorR"/>
</dbReference>
<proteinExistence type="predicted"/>
<dbReference type="PRINTS" id="PR01590">
    <property type="entry name" value="HTHFIS"/>
</dbReference>
<evidence type="ECO:0000259" key="5">
    <source>
        <dbReference type="PROSITE" id="PS50045"/>
    </source>
</evidence>
<evidence type="ECO:0000256" key="3">
    <source>
        <dbReference type="ARBA" id="ARBA00023015"/>
    </source>
</evidence>
<keyword evidence="2" id="KW-0067">ATP-binding</keyword>
<evidence type="ECO:0000256" key="2">
    <source>
        <dbReference type="ARBA" id="ARBA00022840"/>
    </source>
</evidence>
<gene>
    <name evidence="6" type="ORF">A245_01396</name>
</gene>
<dbReference type="Pfam" id="PF00158">
    <property type="entry name" value="Sigma54_activat"/>
    <property type="match status" value="1"/>
</dbReference>
<keyword evidence="3" id="KW-0805">Transcription regulation</keyword>
<dbReference type="AlphaFoldDB" id="A0A656K523"/>
<dbReference type="PANTHER" id="PTHR32071">
    <property type="entry name" value="TRANSCRIPTIONAL REGULATORY PROTEIN"/>
    <property type="match status" value="1"/>
</dbReference>
<dbReference type="SUPFAM" id="SSF46689">
    <property type="entry name" value="Homeodomain-like"/>
    <property type="match status" value="1"/>
</dbReference>
<dbReference type="PROSITE" id="PS00688">
    <property type="entry name" value="SIGMA54_INTERACT_3"/>
    <property type="match status" value="1"/>
</dbReference>
<evidence type="ECO:0000313" key="7">
    <source>
        <dbReference type="Proteomes" id="UP000018849"/>
    </source>
</evidence>
<reference evidence="6 7" key="1">
    <citation type="journal article" date="2013" name="PLoS Pathog.">
        <title>Genomic analysis of the Kiwifruit pathogen Pseudomonas syringae pv. actinidiae provides insight into the origins of an emergent plant disease.</title>
        <authorList>
            <person name="McCann H.C."/>
            <person name="Rikkerink E.H."/>
            <person name="Bertels F."/>
            <person name="Fiers M."/>
            <person name="Lu A."/>
            <person name="Rees-George J."/>
            <person name="Andersen M.T."/>
            <person name="Gleave A.P."/>
            <person name="Haubold B."/>
            <person name="Wohlers M.W."/>
            <person name="Guttman D.S."/>
            <person name="Wang P.W."/>
            <person name="Straub C."/>
            <person name="Vanneste J.L."/>
            <person name="Rainey P.B."/>
            <person name="Templeton M.D."/>
        </authorList>
    </citation>
    <scope>NUCLEOTIDE SEQUENCE [LARGE SCALE GENOMIC DNA]</scope>
    <source>
        <strain evidence="6 7">ICMP 19096</strain>
    </source>
</reference>
<dbReference type="Gene3D" id="1.10.8.60">
    <property type="match status" value="1"/>
</dbReference>
<evidence type="ECO:0000256" key="4">
    <source>
        <dbReference type="ARBA" id="ARBA00023163"/>
    </source>
</evidence>
<accession>A0A656K523</accession>
<dbReference type="Gene3D" id="1.10.10.60">
    <property type="entry name" value="Homeodomain-like"/>
    <property type="match status" value="1"/>
</dbReference>
<dbReference type="PANTHER" id="PTHR32071:SF35">
    <property type="entry name" value="ANAEROBIC NITRIC OXIDE REDUCTASE TRANSCRIPTION REGULATOR NORR"/>
    <property type="match status" value="1"/>
</dbReference>
<keyword evidence="4" id="KW-0804">Transcription</keyword>
<feature type="non-terminal residue" evidence="6">
    <location>
        <position position="1"/>
    </location>
</feature>
<dbReference type="InterPro" id="IPR027417">
    <property type="entry name" value="P-loop_NTPase"/>
</dbReference>